<accession>A0A934NMJ9</accession>
<dbReference type="Proteomes" id="UP000655868">
    <property type="component" value="Unassembled WGS sequence"/>
</dbReference>
<feature type="domain" description="STAS" evidence="3">
    <location>
        <begin position="14"/>
        <end position="122"/>
    </location>
</feature>
<organism evidence="4 5">
    <name type="scientific">Antrihabitans stalagmiti</name>
    <dbReference type="NCBI Taxonomy" id="2799499"/>
    <lineage>
        <taxon>Bacteria</taxon>
        <taxon>Bacillati</taxon>
        <taxon>Actinomycetota</taxon>
        <taxon>Actinomycetes</taxon>
        <taxon>Mycobacteriales</taxon>
        <taxon>Nocardiaceae</taxon>
        <taxon>Antrihabitans</taxon>
    </lineage>
</organism>
<dbReference type="EMBL" id="JAEMNV010000001">
    <property type="protein sequence ID" value="MBJ8338006.1"/>
    <property type="molecule type" value="Genomic_DNA"/>
</dbReference>
<dbReference type="Gene3D" id="3.30.750.24">
    <property type="entry name" value="STAS domain"/>
    <property type="match status" value="1"/>
</dbReference>
<protein>
    <recommendedName>
        <fullName evidence="2">Anti-sigma factor antagonist</fullName>
    </recommendedName>
</protein>
<evidence type="ECO:0000259" key="3">
    <source>
        <dbReference type="PROSITE" id="PS50801"/>
    </source>
</evidence>
<comment type="similarity">
    <text evidence="1 2">Belongs to the anti-sigma-factor antagonist family.</text>
</comment>
<dbReference type="InterPro" id="IPR002645">
    <property type="entry name" value="STAS_dom"/>
</dbReference>
<dbReference type="InterPro" id="IPR036513">
    <property type="entry name" value="STAS_dom_sf"/>
</dbReference>
<proteinExistence type="inferred from homology"/>
<dbReference type="PANTHER" id="PTHR33495:SF13">
    <property type="entry name" value="ANTI-SIGMA-F FACTOR ANTAGONIST RSFB"/>
    <property type="match status" value="1"/>
</dbReference>
<evidence type="ECO:0000313" key="4">
    <source>
        <dbReference type="EMBL" id="MBJ8338006.1"/>
    </source>
</evidence>
<dbReference type="AlphaFoldDB" id="A0A934NMJ9"/>
<dbReference type="InterPro" id="IPR003658">
    <property type="entry name" value="Anti-sigma_ant"/>
</dbReference>
<keyword evidence="5" id="KW-1185">Reference proteome</keyword>
<dbReference type="PROSITE" id="PS50801">
    <property type="entry name" value="STAS"/>
    <property type="match status" value="1"/>
</dbReference>
<reference evidence="4" key="1">
    <citation type="submission" date="2020-12" db="EMBL/GenBank/DDBJ databases">
        <title>Antrihabitans popcorni sp. nov. and Antrihabitans auranticaus sp. nov., isolated from a larva cave.</title>
        <authorList>
            <person name="Lee S.D."/>
            <person name="Kim I.S."/>
        </authorList>
    </citation>
    <scope>NUCLEOTIDE SEQUENCE</scope>
    <source>
        <strain evidence="4">YC3-6</strain>
    </source>
</reference>
<dbReference type="RefSeq" id="WP_199702247.1">
    <property type="nucleotide sequence ID" value="NZ_JAEMNV010000001.1"/>
</dbReference>
<evidence type="ECO:0000256" key="1">
    <source>
        <dbReference type="ARBA" id="ARBA00009013"/>
    </source>
</evidence>
<dbReference type="PANTHER" id="PTHR33495">
    <property type="entry name" value="ANTI-SIGMA FACTOR ANTAGONIST TM_1081-RELATED-RELATED"/>
    <property type="match status" value="1"/>
</dbReference>
<dbReference type="SUPFAM" id="SSF52091">
    <property type="entry name" value="SpoIIaa-like"/>
    <property type="match status" value="1"/>
</dbReference>
<dbReference type="CDD" id="cd07043">
    <property type="entry name" value="STAS_anti-anti-sigma_factors"/>
    <property type="match status" value="1"/>
</dbReference>
<evidence type="ECO:0000313" key="5">
    <source>
        <dbReference type="Proteomes" id="UP000655868"/>
    </source>
</evidence>
<gene>
    <name evidence="4" type="ORF">JGU71_03815</name>
</gene>
<dbReference type="Pfam" id="PF01740">
    <property type="entry name" value="STAS"/>
    <property type="match status" value="1"/>
</dbReference>
<dbReference type="GO" id="GO:0043856">
    <property type="term" value="F:anti-sigma factor antagonist activity"/>
    <property type="evidence" value="ECO:0007669"/>
    <property type="project" value="InterPro"/>
</dbReference>
<sequence>MPEQSYLSMGPDAFEVGVSWHGSTVVLEVSGTVDLVTAPQLSESILTAMSNEPEAVIVDLTDVLFLASAGMTVLIAAHEQVMASARFAVVAEGPATGRPMKLVGVDQLVRIYPTLESALADLTAA</sequence>
<name>A0A934NMJ9_9NOCA</name>
<evidence type="ECO:0000256" key="2">
    <source>
        <dbReference type="RuleBase" id="RU003749"/>
    </source>
</evidence>
<dbReference type="NCBIfam" id="TIGR00377">
    <property type="entry name" value="ant_ant_sig"/>
    <property type="match status" value="1"/>
</dbReference>
<comment type="caution">
    <text evidence="4">The sequence shown here is derived from an EMBL/GenBank/DDBJ whole genome shotgun (WGS) entry which is preliminary data.</text>
</comment>